<evidence type="ECO:0000313" key="1">
    <source>
        <dbReference type="EMBL" id="AAK25079.1"/>
    </source>
</evidence>
<dbReference type="AlphaFoldDB" id="Q9A3T5"/>
<dbReference type="PATRIC" id="fig|190650.5.peg.3125"/>
<proteinExistence type="predicted"/>
<dbReference type="Proteomes" id="UP000001816">
    <property type="component" value="Chromosome"/>
</dbReference>
<name>Q9A3T5_CAUVC</name>
<dbReference type="EMBL" id="AE005673">
    <property type="protein sequence ID" value="AAK25079.1"/>
    <property type="molecule type" value="Genomic_DNA"/>
</dbReference>
<gene>
    <name evidence="1" type="ordered locus">CC_3117</name>
</gene>
<evidence type="ECO:0000313" key="2">
    <source>
        <dbReference type="Proteomes" id="UP000001816"/>
    </source>
</evidence>
<dbReference type="HOGENOM" id="CLU_2823196_0_0_5"/>
<protein>
    <submittedName>
        <fullName evidence="1">Uncharacterized protein</fullName>
    </submittedName>
</protein>
<sequence length="82" mass="8762">MSASFSRPTLSREGSPMAKLLPLQSFTLQETEDGYRLLVSAIGGESLYVSITPDQMDDIIDSLENAMGGEADGAEAEDDDGF</sequence>
<reference evidence="1 2" key="1">
    <citation type="journal article" date="2001" name="Proc. Natl. Acad. Sci. U.S.A.">
        <title>Complete genome sequence of Caulobacter crescentus.</title>
        <authorList>
            <person name="Nierman W.C."/>
            <person name="Feldblyum T.V."/>
            <person name="Laub M.T."/>
            <person name="Paulsen I.T."/>
            <person name="Nelson K.E."/>
            <person name="Eisen J.A."/>
            <person name="Heidelberg J.F."/>
            <person name="Alley M.R."/>
            <person name="Ohta N."/>
            <person name="Maddock J.R."/>
            <person name="Potocka I."/>
            <person name="Nelson W.C."/>
            <person name="Newton A."/>
            <person name="Stephens C."/>
            <person name="Phadke N.D."/>
            <person name="Ely B."/>
            <person name="DeBoy R.T."/>
            <person name="Dodson R.J."/>
            <person name="Durkin A.S."/>
            <person name="Gwinn M.L."/>
            <person name="Haft D.H."/>
            <person name="Kolonay J.F."/>
            <person name="Smit J."/>
            <person name="Craven M.B."/>
            <person name="Khouri H."/>
            <person name="Shetty J."/>
            <person name="Berry K."/>
            <person name="Utterback T."/>
            <person name="Tran K."/>
            <person name="Wolf A."/>
            <person name="Vamathevan J."/>
            <person name="Ermolaeva M."/>
            <person name="White O."/>
            <person name="Salzberg S.L."/>
            <person name="Venter J.C."/>
            <person name="Shapiro L."/>
            <person name="Fraser C.M."/>
        </authorList>
    </citation>
    <scope>NUCLEOTIDE SEQUENCE [LARGE SCALE GENOMIC DNA]</scope>
    <source>
        <strain evidence="2">ATCC 19089 / CB15</strain>
    </source>
</reference>
<dbReference type="EnsemblBacteria" id="AAK25079">
    <property type="protein sequence ID" value="AAK25079"/>
    <property type="gene ID" value="CC_3117"/>
</dbReference>
<organism evidence="1 2">
    <name type="scientific">Caulobacter vibrioides (strain ATCC 19089 / CIP 103742 / CB 15)</name>
    <name type="common">Caulobacter crescentus</name>
    <dbReference type="NCBI Taxonomy" id="190650"/>
    <lineage>
        <taxon>Bacteria</taxon>
        <taxon>Pseudomonadati</taxon>
        <taxon>Pseudomonadota</taxon>
        <taxon>Alphaproteobacteria</taxon>
        <taxon>Caulobacterales</taxon>
        <taxon>Caulobacteraceae</taxon>
        <taxon>Caulobacter</taxon>
    </lineage>
</organism>
<keyword evidence="2" id="KW-1185">Reference proteome</keyword>
<dbReference type="BioCyc" id="CAULO:CC3117-MONOMER"/>
<accession>Q9A3T5</accession>
<dbReference type="SMR" id="Q9A3T5"/>
<dbReference type="PIR" id="C87635">
    <property type="entry name" value="C87635"/>
</dbReference>
<dbReference type="KEGG" id="ccr:CC_3117"/>